<evidence type="ECO:0000256" key="2">
    <source>
        <dbReference type="ARBA" id="ARBA00004574"/>
    </source>
</evidence>
<dbReference type="GO" id="GO:0042162">
    <property type="term" value="F:telomeric DNA binding"/>
    <property type="evidence" value="ECO:0007669"/>
    <property type="project" value="InterPro"/>
</dbReference>
<dbReference type="AlphaFoldDB" id="A0A6H0XM76"/>
<keyword evidence="15 19" id="KW-0234">DNA repair</keyword>
<dbReference type="EC" id="3.6.4.12" evidence="4 19"/>
<dbReference type="FunFam" id="1.10.1600.10:FF:000002">
    <property type="entry name" value="X-ray repair cross-complementing protein 5"/>
    <property type="match status" value="1"/>
</dbReference>
<dbReference type="GO" id="GO:0005524">
    <property type="term" value="F:ATP binding"/>
    <property type="evidence" value="ECO:0007669"/>
    <property type="project" value="UniProtKB-UniRule"/>
</dbReference>
<dbReference type="Pfam" id="PF02735">
    <property type="entry name" value="Ku"/>
    <property type="match status" value="1"/>
</dbReference>
<dbReference type="GO" id="GO:0043564">
    <property type="term" value="C:Ku70:Ku80 complex"/>
    <property type="evidence" value="ECO:0007669"/>
    <property type="project" value="InterPro"/>
</dbReference>
<reference evidence="22 23" key="1">
    <citation type="journal article" date="2016" name="Sci. Rep.">
        <title>Peltaster fructicola genome reveals evolution from an invasive phytopathogen to an ectophytic parasite.</title>
        <authorList>
            <person name="Xu C."/>
            <person name="Chen H."/>
            <person name="Gleason M.L."/>
            <person name="Xu J.R."/>
            <person name="Liu H."/>
            <person name="Zhang R."/>
            <person name="Sun G."/>
        </authorList>
    </citation>
    <scope>NUCLEOTIDE SEQUENCE [LARGE SCALE GENOMIC DNA]</scope>
    <source>
        <strain evidence="22 23">LNHT1506</strain>
    </source>
</reference>
<evidence type="ECO:0000256" key="3">
    <source>
        <dbReference type="ARBA" id="ARBA00007726"/>
    </source>
</evidence>
<dbReference type="InterPro" id="IPR024193">
    <property type="entry name" value="Ku80"/>
</dbReference>
<keyword evidence="8 19" id="KW-0227">DNA damage</keyword>
<dbReference type="Pfam" id="PF03731">
    <property type="entry name" value="Ku_N"/>
    <property type="match status" value="1"/>
</dbReference>
<dbReference type="SUPFAM" id="SSF101420">
    <property type="entry name" value="C-terminal domain of Ku80"/>
    <property type="match status" value="1"/>
</dbReference>
<comment type="subcellular location">
    <subcellularLocation>
        <location evidence="2">Chromosome</location>
        <location evidence="2">Telomere</location>
    </subcellularLocation>
    <subcellularLocation>
        <location evidence="1 19">Nucleus</location>
    </subcellularLocation>
</comment>
<feature type="region of interest" description="Disordered" evidence="20">
    <location>
        <begin position="543"/>
        <end position="565"/>
    </location>
</feature>
<dbReference type="OrthoDB" id="30826at2759"/>
<evidence type="ECO:0000256" key="14">
    <source>
        <dbReference type="ARBA" id="ARBA00023172"/>
    </source>
</evidence>
<feature type="compositionally biased region" description="Polar residues" evidence="20">
    <location>
        <begin position="708"/>
        <end position="719"/>
    </location>
</feature>
<comment type="similarity">
    <text evidence="3 19">Belongs to the ku80 family.</text>
</comment>
<dbReference type="Gene3D" id="1.10.1600.10">
    <property type="match status" value="1"/>
</dbReference>
<evidence type="ECO:0000256" key="12">
    <source>
        <dbReference type="ARBA" id="ARBA00022895"/>
    </source>
</evidence>
<sequence>MAAKEATIYIVDVGATMQERGANRTESNFNWAMNYVWDKLTTTIATGRKTLLSGVIALRSEQTKNELCDDGEHYQHIAVLHELQMLQMPAFRDLQADLVAGSEQDGDIVDSLIIAIHMITKTCKKLAYIKRIILVTDARAIMATDDLGEVARKLSDEQIELIVLGVDFNDPDYGYKEEDKDPTKHANEEILHQLCKDTNGAFGTLAQAIDELSIPRVKQTKPIPSYKGYLSLGLDELKIMVERYPKTMIAKAQSASSFVIKPQSLGVMDDDGQSNDLSALRRARAYQIDDANAPDGKREVDMEDLAKGYEYGRTAVHISESDQNITTFETPQGLDIIGFVAASKYERFMDMGRTNMILPEKSNDKASMALSSFIHALFELESYAVARFVAKENKQPLMVLLSPHIEADFECLYENELPFAEDLRAYRFPLLDRIMTVSGDVITKHRLLPSDDLQAAMDDYVDKMDLISGDDDEPDEYMRIEDTFSPVLHHLNQAIRHRAIYPDGEPPEPAPILTQYMYPPEKLTKAAKPALDKVISTADVKKCPPKRLQRPGKKNPNPLSGLDIDQLLSTDHKRQERRIDPHNALPEFKQAVRAAEDMNHVHGYAGQLEKIIVDWTTNSVGKSNYGRIIEATSVMRHELLELEEPSWYNDFLRRYKHQLLERKLGGYRGDLWFEMMRADNTSGLITKQECGISEVSEEDARAFRRKTTAGTEEQTSTAS</sequence>
<keyword evidence="6" id="KW-0158">Chromosome</keyword>
<dbReference type="InterPro" id="IPR036494">
    <property type="entry name" value="Ku_C_sf"/>
</dbReference>
<feature type="domain" description="Ku" evidence="21">
    <location>
        <begin position="297"/>
        <end position="434"/>
    </location>
</feature>
<keyword evidence="13 19" id="KW-0238">DNA-binding</keyword>
<name>A0A6H0XM76_9PEZI</name>
<dbReference type="Proteomes" id="UP000503462">
    <property type="component" value="Chromosome 1"/>
</dbReference>
<dbReference type="FunFam" id="3.40.50.410:FF:000073">
    <property type="entry name" value="ATP-dependent DNA helicase II subunit 2"/>
    <property type="match status" value="1"/>
</dbReference>
<evidence type="ECO:0000313" key="22">
    <source>
        <dbReference type="EMBL" id="QIW95599.1"/>
    </source>
</evidence>
<evidence type="ECO:0000256" key="17">
    <source>
        <dbReference type="ARBA" id="ARBA00024890"/>
    </source>
</evidence>
<evidence type="ECO:0000256" key="8">
    <source>
        <dbReference type="ARBA" id="ARBA00022763"/>
    </source>
</evidence>
<dbReference type="Gene3D" id="1.25.40.240">
    <property type="entry name" value="Ku, C-terminal domain"/>
    <property type="match status" value="1"/>
</dbReference>
<keyword evidence="10 19" id="KW-0347">Helicase</keyword>
<evidence type="ECO:0000256" key="7">
    <source>
        <dbReference type="ARBA" id="ARBA00022741"/>
    </source>
</evidence>
<dbReference type="Gene3D" id="3.40.50.410">
    <property type="entry name" value="von Willebrand factor, type A domain"/>
    <property type="match status" value="1"/>
</dbReference>
<dbReference type="GO" id="GO:0003690">
    <property type="term" value="F:double-stranded DNA binding"/>
    <property type="evidence" value="ECO:0007669"/>
    <property type="project" value="TreeGrafter"/>
</dbReference>
<dbReference type="InterPro" id="IPR006164">
    <property type="entry name" value="DNA_bd_Ku70/Ku80"/>
</dbReference>
<dbReference type="PANTHER" id="PTHR12604:SF4">
    <property type="entry name" value="X-RAY REPAIR CROSS-COMPLEMENTING PROTEIN 5"/>
    <property type="match status" value="1"/>
</dbReference>
<evidence type="ECO:0000256" key="16">
    <source>
        <dbReference type="ARBA" id="ARBA00023242"/>
    </source>
</evidence>
<evidence type="ECO:0000256" key="11">
    <source>
        <dbReference type="ARBA" id="ARBA00022840"/>
    </source>
</evidence>
<proteinExistence type="inferred from homology"/>
<dbReference type="EMBL" id="CP051139">
    <property type="protein sequence ID" value="QIW95599.1"/>
    <property type="molecule type" value="Genomic_DNA"/>
</dbReference>
<evidence type="ECO:0000256" key="13">
    <source>
        <dbReference type="ARBA" id="ARBA00023125"/>
    </source>
</evidence>
<evidence type="ECO:0000256" key="15">
    <source>
        <dbReference type="ARBA" id="ARBA00023204"/>
    </source>
</evidence>
<dbReference type="Gene3D" id="2.40.290.10">
    <property type="match status" value="1"/>
</dbReference>
<dbReference type="InterPro" id="IPR014893">
    <property type="entry name" value="Ku_PK_bind"/>
</dbReference>
<keyword evidence="12" id="KW-0779">Telomere</keyword>
<organism evidence="22 23">
    <name type="scientific">Peltaster fructicola</name>
    <dbReference type="NCBI Taxonomy" id="286661"/>
    <lineage>
        <taxon>Eukaryota</taxon>
        <taxon>Fungi</taxon>
        <taxon>Dikarya</taxon>
        <taxon>Ascomycota</taxon>
        <taxon>Pezizomycotina</taxon>
        <taxon>Dothideomycetes</taxon>
        <taxon>Dothideomycetes incertae sedis</taxon>
        <taxon>Peltaster</taxon>
    </lineage>
</organism>
<dbReference type="GO" id="GO:0000781">
    <property type="term" value="C:chromosome, telomeric region"/>
    <property type="evidence" value="ECO:0007669"/>
    <property type="project" value="UniProtKB-SubCell"/>
</dbReference>
<evidence type="ECO:0000256" key="9">
    <source>
        <dbReference type="ARBA" id="ARBA00022801"/>
    </source>
</evidence>
<evidence type="ECO:0000256" key="19">
    <source>
        <dbReference type="PIRNR" id="PIRNR016570"/>
    </source>
</evidence>
<gene>
    <name evidence="22" type="ORF">AMS68_001117</name>
</gene>
<dbReference type="CDD" id="cd00873">
    <property type="entry name" value="KU80"/>
    <property type="match status" value="1"/>
</dbReference>
<dbReference type="GO" id="GO:0000723">
    <property type="term" value="P:telomere maintenance"/>
    <property type="evidence" value="ECO:0007669"/>
    <property type="project" value="InterPro"/>
</dbReference>
<dbReference type="GO" id="GO:0003684">
    <property type="term" value="F:damaged DNA binding"/>
    <property type="evidence" value="ECO:0007669"/>
    <property type="project" value="InterPro"/>
</dbReference>
<keyword evidence="23" id="KW-1185">Reference proteome</keyword>
<accession>A0A6H0XM76</accession>
<dbReference type="PIRSF" id="PIRSF016570">
    <property type="entry name" value="Ku80"/>
    <property type="match status" value="1"/>
</dbReference>
<evidence type="ECO:0000256" key="20">
    <source>
        <dbReference type="SAM" id="MobiDB-lite"/>
    </source>
</evidence>
<keyword evidence="14 19" id="KW-0233">DNA recombination</keyword>
<evidence type="ECO:0000256" key="5">
    <source>
        <dbReference type="ARBA" id="ARBA00021792"/>
    </source>
</evidence>
<dbReference type="Pfam" id="PF08785">
    <property type="entry name" value="Ku_PK_bind"/>
    <property type="match status" value="1"/>
</dbReference>
<keyword evidence="16 19" id="KW-0539">Nucleus</keyword>
<dbReference type="GO" id="GO:0016787">
    <property type="term" value="F:hydrolase activity"/>
    <property type="evidence" value="ECO:0007669"/>
    <property type="project" value="UniProtKB-KW"/>
</dbReference>
<dbReference type="InterPro" id="IPR016194">
    <property type="entry name" value="SPOC-like_C_dom_sf"/>
</dbReference>
<dbReference type="GO" id="GO:0003678">
    <property type="term" value="F:DNA helicase activity"/>
    <property type="evidence" value="ECO:0007669"/>
    <property type="project" value="UniProtKB-EC"/>
</dbReference>
<dbReference type="PANTHER" id="PTHR12604">
    <property type="entry name" value="KU AUTOANTIGEN DNA HELICASE"/>
    <property type="match status" value="1"/>
</dbReference>
<dbReference type="GO" id="GO:0006310">
    <property type="term" value="P:DNA recombination"/>
    <property type="evidence" value="ECO:0007669"/>
    <property type="project" value="UniProtKB-KW"/>
</dbReference>
<evidence type="ECO:0000313" key="23">
    <source>
        <dbReference type="Proteomes" id="UP000503462"/>
    </source>
</evidence>
<dbReference type="SUPFAM" id="SSF100939">
    <property type="entry name" value="SPOC domain-like"/>
    <property type="match status" value="1"/>
</dbReference>
<keyword evidence="9 19" id="KW-0378">Hydrolase</keyword>
<dbReference type="GO" id="GO:0006303">
    <property type="term" value="P:double-strand break repair via nonhomologous end joining"/>
    <property type="evidence" value="ECO:0007669"/>
    <property type="project" value="InterPro"/>
</dbReference>
<dbReference type="InterPro" id="IPR036465">
    <property type="entry name" value="vWFA_dom_sf"/>
</dbReference>
<evidence type="ECO:0000256" key="1">
    <source>
        <dbReference type="ARBA" id="ARBA00004123"/>
    </source>
</evidence>
<evidence type="ECO:0000256" key="4">
    <source>
        <dbReference type="ARBA" id="ARBA00012551"/>
    </source>
</evidence>
<feature type="region of interest" description="Disordered" evidence="20">
    <location>
        <begin position="698"/>
        <end position="719"/>
    </location>
</feature>
<evidence type="ECO:0000256" key="6">
    <source>
        <dbReference type="ARBA" id="ARBA00022454"/>
    </source>
</evidence>
<evidence type="ECO:0000256" key="18">
    <source>
        <dbReference type="ARBA" id="ARBA00047995"/>
    </source>
</evidence>
<keyword evidence="11 19" id="KW-0067">ATP-binding</keyword>
<evidence type="ECO:0000256" key="10">
    <source>
        <dbReference type="ARBA" id="ARBA00022806"/>
    </source>
</evidence>
<feature type="compositionally biased region" description="Basic residues" evidence="20">
    <location>
        <begin position="543"/>
        <end position="553"/>
    </location>
</feature>
<keyword evidence="7 19" id="KW-0547">Nucleotide-binding</keyword>
<dbReference type="InterPro" id="IPR005161">
    <property type="entry name" value="Ku_N"/>
</dbReference>
<comment type="catalytic activity">
    <reaction evidence="18 19">
        <text>ATP + H2O = ADP + phosphate + H(+)</text>
        <dbReference type="Rhea" id="RHEA:13065"/>
        <dbReference type="ChEBI" id="CHEBI:15377"/>
        <dbReference type="ChEBI" id="CHEBI:15378"/>
        <dbReference type="ChEBI" id="CHEBI:30616"/>
        <dbReference type="ChEBI" id="CHEBI:43474"/>
        <dbReference type="ChEBI" id="CHEBI:456216"/>
        <dbReference type="EC" id="3.6.4.12"/>
    </reaction>
</comment>
<dbReference type="SUPFAM" id="SSF53300">
    <property type="entry name" value="vWA-like"/>
    <property type="match status" value="1"/>
</dbReference>
<comment type="function">
    <text evidence="17">Single-stranded DNA-dependent ATP-dependent helicase. Involved in non-homologous end joining (NHEJ) DNA double strand break repair. DNA-binding is sequence-independent but has a high affinity to nicks in double-stranded DNA and to the ends of duplex DNA. Binds to naturally occurring chromosomal ends, and therefore provides chromosomal end protection. Required also for telomere recombination to repair telomeric ends in the absence of telomerase. KU70, of the KU70/KU80 heterodimer, binds to the stem loop of TLC1, the RNA component of telomerase. Involved in telomere maintenance. Interacts with telomeric repeats and subtelomeric sequences thereby controlling telomere length and protecting against subtelomeric rearrangement. Maintains telomeric chromatin, which is involved in silencing the expression of genes located at the telomere. Required for mating-type switching.</text>
</comment>
<evidence type="ECO:0000259" key="21">
    <source>
        <dbReference type="SMART" id="SM00559"/>
    </source>
</evidence>
<dbReference type="SMART" id="SM00559">
    <property type="entry name" value="Ku78"/>
    <property type="match status" value="1"/>
</dbReference>
<protein>
    <recommendedName>
        <fullName evidence="5 19">ATP-dependent DNA helicase II subunit 2</fullName>
        <ecNumber evidence="4 19">3.6.4.12</ecNumber>
    </recommendedName>
</protein>